<sequence length="379" mass="44484">MAQLKHHLLREIAIDLCEREANRHFINITSLPSIEMFILAGKEPSRVFRRIVEDYVTITFLTFDTVHMTYCALKTVYTFHYPHRFKWEKYGWKLDCVYLNNLFIKWARKLKASEWLYASPRLGYLKVMTENNDLEELCLEEDRFNFWATIFKAFPKLGVVRTSACDFASMLLAASTELTFLKVVELNGTGTLDVAYKALYDHQSKCPNLETIQYRAKWLEEICFPKSTVVPSIKHIRVTVRYGRCCTPWNFSFLTVFQKAFPSLESVEIVAHKRCCCYTGGQNVTQKLTTMDEFYQAFQSLHFGFTIKIIFREIMLFLEGEELLNNVVHPFFISKGQFFGEPERFTVKTSYPGKQVIYEGDIRLHIYDDGNFFVDFDDF</sequence>
<keyword evidence="1" id="KW-1185">Reference proteome</keyword>
<organism evidence="1 2">
    <name type="scientific">Panagrellus redivivus</name>
    <name type="common">Microworm</name>
    <dbReference type="NCBI Taxonomy" id="6233"/>
    <lineage>
        <taxon>Eukaryota</taxon>
        <taxon>Metazoa</taxon>
        <taxon>Ecdysozoa</taxon>
        <taxon>Nematoda</taxon>
        <taxon>Chromadorea</taxon>
        <taxon>Rhabditida</taxon>
        <taxon>Tylenchina</taxon>
        <taxon>Panagrolaimomorpha</taxon>
        <taxon>Panagrolaimoidea</taxon>
        <taxon>Panagrolaimidae</taxon>
        <taxon>Panagrellus</taxon>
    </lineage>
</organism>
<dbReference type="WBParaSite" id="Pan_g4141.t1">
    <property type="protein sequence ID" value="Pan_g4141.t1"/>
    <property type="gene ID" value="Pan_g4141"/>
</dbReference>
<accession>A0A7E4VWM9</accession>
<name>A0A7E4VWM9_PANRE</name>
<evidence type="ECO:0000313" key="2">
    <source>
        <dbReference type="WBParaSite" id="Pan_g4141.t1"/>
    </source>
</evidence>
<reference evidence="1" key="1">
    <citation type="journal article" date="2013" name="Genetics">
        <title>The draft genome and transcriptome of Panagrellus redivivus are shaped by the harsh demands of a free-living lifestyle.</title>
        <authorList>
            <person name="Srinivasan J."/>
            <person name="Dillman A.R."/>
            <person name="Macchietto M.G."/>
            <person name="Heikkinen L."/>
            <person name="Lakso M."/>
            <person name="Fracchia K.M."/>
            <person name="Antoshechkin I."/>
            <person name="Mortazavi A."/>
            <person name="Wong G."/>
            <person name="Sternberg P.W."/>
        </authorList>
    </citation>
    <scope>NUCLEOTIDE SEQUENCE [LARGE SCALE GENOMIC DNA]</scope>
    <source>
        <strain evidence="1">MT8872</strain>
    </source>
</reference>
<dbReference type="Proteomes" id="UP000492821">
    <property type="component" value="Unassembled WGS sequence"/>
</dbReference>
<dbReference type="AlphaFoldDB" id="A0A7E4VWM9"/>
<proteinExistence type="predicted"/>
<protein>
    <submittedName>
        <fullName evidence="2">F-box domain-containing protein</fullName>
    </submittedName>
</protein>
<reference evidence="2" key="2">
    <citation type="submission" date="2020-10" db="UniProtKB">
        <authorList>
            <consortium name="WormBaseParasite"/>
        </authorList>
    </citation>
    <scope>IDENTIFICATION</scope>
</reference>
<evidence type="ECO:0000313" key="1">
    <source>
        <dbReference type="Proteomes" id="UP000492821"/>
    </source>
</evidence>